<feature type="signal peptide" evidence="1">
    <location>
        <begin position="1"/>
        <end position="16"/>
    </location>
</feature>
<feature type="chain" id="PRO_5002335633" evidence="1">
    <location>
        <begin position="17"/>
        <end position="239"/>
    </location>
</feature>
<organism evidence="2 3">
    <name type="scientific">Dictyocaulus viviparus</name>
    <name type="common">Bovine lungworm</name>
    <dbReference type="NCBI Taxonomy" id="29172"/>
    <lineage>
        <taxon>Eukaryota</taxon>
        <taxon>Metazoa</taxon>
        <taxon>Ecdysozoa</taxon>
        <taxon>Nematoda</taxon>
        <taxon>Chromadorea</taxon>
        <taxon>Rhabditida</taxon>
        <taxon>Rhabditina</taxon>
        <taxon>Rhabditomorpha</taxon>
        <taxon>Strongyloidea</taxon>
        <taxon>Metastrongylidae</taxon>
        <taxon>Dictyocaulus</taxon>
    </lineage>
</organism>
<reference evidence="2 3" key="1">
    <citation type="submission" date="2013-11" db="EMBL/GenBank/DDBJ databases">
        <title>Draft genome of the bovine lungworm Dictyocaulus viviparus.</title>
        <authorList>
            <person name="Mitreva M."/>
        </authorList>
    </citation>
    <scope>NUCLEOTIDE SEQUENCE [LARGE SCALE GENOMIC DNA]</scope>
    <source>
        <strain evidence="2 3">HannoverDv2000</strain>
    </source>
</reference>
<sequence>MKLLILITITLAIAIASYNSKPNRYQPAANPVPYGSPSNTGQYGAIFNTAPYSAPLNYPLSIDQSPFLIPWWHYSSSSSGQRRRSRCRNSKESDRSRRKCSRCFPLTKVVNESANITSINVRYNTLINPCKQAILSCPKSEDYAIVAFYAQNTLNSASLFFYRRGFEFSFEILKDLLKNDFIFNYYCVPCSVKKNFRWRSESLEDTVISIQSVGCVKQATNETSSVDGDDEQLPEDYYS</sequence>
<evidence type="ECO:0000313" key="2">
    <source>
        <dbReference type="EMBL" id="KJH41103.1"/>
    </source>
</evidence>
<protein>
    <submittedName>
        <fullName evidence="2">Uncharacterized protein</fullName>
    </submittedName>
</protein>
<name>A0A0D8X964_DICVI</name>
<accession>A0A0D8X964</accession>
<proteinExistence type="predicted"/>
<keyword evidence="1" id="KW-0732">Signal</keyword>
<evidence type="ECO:0000313" key="3">
    <source>
        <dbReference type="Proteomes" id="UP000053766"/>
    </source>
</evidence>
<gene>
    <name evidence="2" type="ORF">DICVIV_12928</name>
</gene>
<reference evidence="3" key="2">
    <citation type="journal article" date="2016" name="Sci. Rep.">
        <title>Dictyocaulus viviparus genome, variome and transcriptome elucidate lungworm biology and support future intervention.</title>
        <authorList>
            <person name="McNulty S.N."/>
            <person name="Strube C."/>
            <person name="Rosa B.A."/>
            <person name="Martin J.C."/>
            <person name="Tyagi R."/>
            <person name="Choi Y.J."/>
            <person name="Wang Q."/>
            <person name="Hallsworth Pepin K."/>
            <person name="Zhang X."/>
            <person name="Ozersky P."/>
            <person name="Wilson R.K."/>
            <person name="Sternberg P.W."/>
            <person name="Gasser R.B."/>
            <person name="Mitreva M."/>
        </authorList>
    </citation>
    <scope>NUCLEOTIDE SEQUENCE [LARGE SCALE GENOMIC DNA]</scope>
    <source>
        <strain evidence="3">HannoverDv2000</strain>
    </source>
</reference>
<dbReference type="EMBL" id="KN716904">
    <property type="protein sequence ID" value="KJH41103.1"/>
    <property type="molecule type" value="Genomic_DNA"/>
</dbReference>
<evidence type="ECO:0000256" key="1">
    <source>
        <dbReference type="SAM" id="SignalP"/>
    </source>
</evidence>
<keyword evidence="3" id="KW-1185">Reference proteome</keyword>
<dbReference type="AlphaFoldDB" id="A0A0D8X964"/>
<dbReference type="Proteomes" id="UP000053766">
    <property type="component" value="Unassembled WGS sequence"/>
</dbReference>